<evidence type="ECO:0000256" key="5">
    <source>
        <dbReference type="ARBA" id="ARBA00022989"/>
    </source>
</evidence>
<keyword evidence="6 7" id="KW-0472">Membrane</keyword>
<feature type="transmembrane region" description="Helical" evidence="7">
    <location>
        <begin position="572"/>
        <end position="593"/>
    </location>
</feature>
<keyword evidence="3" id="KW-1003">Cell membrane</keyword>
<feature type="transmembrane region" description="Helical" evidence="7">
    <location>
        <begin position="147"/>
        <end position="167"/>
    </location>
</feature>
<dbReference type="EMBL" id="BSVA01000001">
    <property type="protein sequence ID" value="GMA91900.1"/>
    <property type="molecule type" value="Genomic_DNA"/>
</dbReference>
<dbReference type="Pfam" id="PF00528">
    <property type="entry name" value="BPD_transp_1"/>
    <property type="match status" value="2"/>
</dbReference>
<dbReference type="RefSeq" id="WP_284300450.1">
    <property type="nucleotide sequence ID" value="NZ_BSVA01000001.1"/>
</dbReference>
<accession>A0ABQ6JYN8</accession>
<feature type="transmembrane region" description="Helical" evidence="7">
    <location>
        <begin position="514"/>
        <end position="536"/>
    </location>
</feature>
<evidence type="ECO:0000256" key="4">
    <source>
        <dbReference type="ARBA" id="ARBA00022692"/>
    </source>
</evidence>
<proteinExistence type="inferred from homology"/>
<feature type="transmembrane region" description="Helical" evidence="7">
    <location>
        <begin position="25"/>
        <end position="47"/>
    </location>
</feature>
<keyword evidence="5 7" id="KW-1133">Transmembrane helix</keyword>
<feature type="transmembrane region" description="Helical" evidence="7">
    <location>
        <begin position="341"/>
        <end position="362"/>
    </location>
</feature>
<keyword evidence="4 7" id="KW-0812">Transmembrane</keyword>
<dbReference type="InterPro" id="IPR000515">
    <property type="entry name" value="MetI-like"/>
</dbReference>
<dbReference type="Proteomes" id="UP001157069">
    <property type="component" value="Unassembled WGS sequence"/>
</dbReference>
<evidence type="ECO:0000256" key="2">
    <source>
        <dbReference type="ARBA" id="ARBA00022448"/>
    </source>
</evidence>
<dbReference type="PROSITE" id="PS50928">
    <property type="entry name" value="ABC_TM1"/>
    <property type="match status" value="2"/>
</dbReference>
<evidence type="ECO:0000313" key="10">
    <source>
        <dbReference type="Proteomes" id="UP001157069"/>
    </source>
</evidence>
<protein>
    <recommendedName>
        <fullName evidence="8">ABC transmembrane type-1 domain-containing protein</fullName>
    </recommendedName>
</protein>
<dbReference type="InterPro" id="IPR035906">
    <property type="entry name" value="MetI-like_sf"/>
</dbReference>
<comment type="similarity">
    <text evidence="7">Belongs to the binding-protein-dependent transport system permease family.</text>
</comment>
<feature type="transmembrane region" description="Helical" evidence="7">
    <location>
        <begin position="88"/>
        <end position="109"/>
    </location>
</feature>
<evidence type="ECO:0000313" key="9">
    <source>
        <dbReference type="EMBL" id="GMA91900.1"/>
    </source>
</evidence>
<keyword evidence="10" id="KW-1185">Reference proteome</keyword>
<dbReference type="CDD" id="cd06261">
    <property type="entry name" value="TM_PBP2"/>
    <property type="match status" value="2"/>
</dbReference>
<evidence type="ECO:0000256" key="6">
    <source>
        <dbReference type="ARBA" id="ARBA00023136"/>
    </source>
</evidence>
<dbReference type="SUPFAM" id="SSF161098">
    <property type="entry name" value="MetI-like"/>
    <property type="match status" value="2"/>
</dbReference>
<comment type="caution">
    <text evidence="9">The sequence shown here is derived from an EMBL/GenBank/DDBJ whole genome shotgun (WGS) entry which is preliminary data.</text>
</comment>
<evidence type="ECO:0000256" key="7">
    <source>
        <dbReference type="RuleBase" id="RU363032"/>
    </source>
</evidence>
<gene>
    <name evidence="9" type="ORF">GCM10025869_24290</name>
</gene>
<keyword evidence="2 7" id="KW-0813">Transport</keyword>
<feature type="transmembrane region" description="Helical" evidence="7">
    <location>
        <begin position="406"/>
        <end position="427"/>
    </location>
</feature>
<evidence type="ECO:0000256" key="3">
    <source>
        <dbReference type="ARBA" id="ARBA00022475"/>
    </source>
</evidence>
<reference evidence="10" key="1">
    <citation type="journal article" date="2019" name="Int. J. Syst. Evol. Microbiol.">
        <title>The Global Catalogue of Microorganisms (GCM) 10K type strain sequencing project: providing services to taxonomists for standard genome sequencing and annotation.</title>
        <authorList>
            <consortium name="The Broad Institute Genomics Platform"/>
            <consortium name="The Broad Institute Genome Sequencing Center for Infectious Disease"/>
            <person name="Wu L."/>
            <person name="Ma J."/>
        </authorList>
    </citation>
    <scope>NUCLEOTIDE SEQUENCE [LARGE SCALE GENOMIC DNA]</scope>
    <source>
        <strain evidence="10">NBRC 108755</strain>
    </source>
</reference>
<dbReference type="PANTHER" id="PTHR32243:SF18">
    <property type="entry name" value="INNER MEMBRANE ABC TRANSPORTER PERMEASE PROTEIN YCJP"/>
    <property type="match status" value="1"/>
</dbReference>
<feature type="transmembrane region" description="Helical" evidence="7">
    <location>
        <begin position="218"/>
        <end position="240"/>
    </location>
</feature>
<name>A0ABQ6JYN8_9MICO</name>
<organism evidence="9 10">
    <name type="scientific">Homoserinibacter gongjuensis</name>
    <dbReference type="NCBI Taxonomy" id="1162968"/>
    <lineage>
        <taxon>Bacteria</taxon>
        <taxon>Bacillati</taxon>
        <taxon>Actinomycetota</taxon>
        <taxon>Actinomycetes</taxon>
        <taxon>Micrococcales</taxon>
        <taxon>Microbacteriaceae</taxon>
        <taxon>Homoserinibacter</taxon>
    </lineage>
</organism>
<comment type="subcellular location">
    <subcellularLocation>
        <location evidence="1 7">Cell membrane</location>
        <topology evidence="1 7">Multi-pass membrane protein</topology>
    </subcellularLocation>
</comment>
<feature type="domain" description="ABC transmembrane type-1" evidence="8">
    <location>
        <begin position="402"/>
        <end position="593"/>
    </location>
</feature>
<dbReference type="PANTHER" id="PTHR32243">
    <property type="entry name" value="MALTOSE TRANSPORT SYSTEM PERMEASE-RELATED"/>
    <property type="match status" value="1"/>
</dbReference>
<feature type="transmembrane region" description="Helical" evidence="7">
    <location>
        <begin position="439"/>
        <end position="464"/>
    </location>
</feature>
<dbReference type="Gene3D" id="1.10.3720.10">
    <property type="entry name" value="MetI-like"/>
    <property type="match status" value="2"/>
</dbReference>
<evidence type="ECO:0000256" key="1">
    <source>
        <dbReference type="ARBA" id="ARBA00004651"/>
    </source>
</evidence>
<dbReference type="InterPro" id="IPR050901">
    <property type="entry name" value="BP-dep_ABC_trans_perm"/>
</dbReference>
<evidence type="ECO:0000259" key="8">
    <source>
        <dbReference type="PROSITE" id="PS50928"/>
    </source>
</evidence>
<feature type="transmembrane region" description="Helical" evidence="7">
    <location>
        <begin position="179"/>
        <end position="198"/>
    </location>
</feature>
<feature type="domain" description="ABC transmembrane type-1" evidence="8">
    <location>
        <begin position="84"/>
        <end position="362"/>
    </location>
</feature>
<feature type="transmembrane region" description="Helical" evidence="7">
    <location>
        <begin position="470"/>
        <end position="493"/>
    </location>
</feature>
<sequence>MTSPSVRGAARPDRQRRGTPLSERAFLAFLLAPGVVLLCAVVLYPLIRSLISAFFDESLLFPGMTFVGLENVLDVLREDFLRLTYQTLIFTVGSTVFPFLIGLALALVLNQRFRGQSYLRGAFLIPWLIPGVVVSFLWMWIFDANYGVLNGILMSTGLTDSPIAWLFQTDTARGALILAKTWNSFPWIMVMLLAGLQTVPGELHEAAAMDGAGVVRRFFAVTWPHIRGVAGLVVLLEFIWNFQHFDMIFVLTGEAPQVPPRPSPPRCTRRRSRDTTSVTRAPSACCGWCCSRRSPSCTCGSPSAARPLRRSGPMTAVEARVLASASSAPQGSGRRKGRIRWGTWITLVLIALFTFAPIYWLLVTSLTPTDQVFRFPPTLWPSEITLEHYGEVLGNPAIFGYLRNSVIVSVITAVLSVVVSMYMGFAFSKYRFAGRKSLMYFVLSSQMFPQALLLVTLYLVFAQFGLLNTYLALIISFTTFTLPLCVWMLKGFFDALPDDLIEAARIDGAGPWRIFHSVILPLAAPGLIASGLFAFVRGWNDFIFALTLAGPDKQTLPPGLVNTFISEASTSWPALMAASLLVSVPVCVAFILLQRFLVGGLTAGAVKG</sequence>
<feature type="transmembrane region" description="Helical" evidence="7">
    <location>
        <begin position="121"/>
        <end position="141"/>
    </location>
</feature>